<protein>
    <submittedName>
        <fullName evidence="1">Uncharacterized protein</fullName>
    </submittedName>
</protein>
<reference evidence="1" key="2">
    <citation type="submission" date="2020-09" db="EMBL/GenBank/DDBJ databases">
        <authorList>
            <person name="Sun Q."/>
            <person name="Zhou Y."/>
        </authorList>
    </citation>
    <scope>NUCLEOTIDE SEQUENCE</scope>
    <source>
        <strain evidence="1">CGMCC 1.15095</strain>
    </source>
</reference>
<evidence type="ECO:0000313" key="1">
    <source>
        <dbReference type="EMBL" id="GGB88831.1"/>
    </source>
</evidence>
<dbReference type="RefSeq" id="WP_188767782.1">
    <property type="nucleotide sequence ID" value="NZ_BMHK01000002.1"/>
</dbReference>
<evidence type="ECO:0000313" key="2">
    <source>
        <dbReference type="Proteomes" id="UP000608154"/>
    </source>
</evidence>
<reference evidence="1" key="1">
    <citation type="journal article" date="2014" name="Int. J. Syst. Evol. Microbiol.">
        <title>Complete genome sequence of Corynebacterium casei LMG S-19264T (=DSM 44701T), isolated from a smear-ripened cheese.</title>
        <authorList>
            <consortium name="US DOE Joint Genome Institute (JGI-PGF)"/>
            <person name="Walter F."/>
            <person name="Albersmeier A."/>
            <person name="Kalinowski J."/>
            <person name="Ruckert C."/>
        </authorList>
    </citation>
    <scope>NUCLEOTIDE SEQUENCE</scope>
    <source>
        <strain evidence="1">CGMCC 1.15095</strain>
    </source>
</reference>
<comment type="caution">
    <text evidence="1">The sequence shown here is derived from an EMBL/GenBank/DDBJ whole genome shotgun (WGS) entry which is preliminary data.</text>
</comment>
<keyword evidence="2" id="KW-1185">Reference proteome</keyword>
<gene>
    <name evidence="1" type="ORF">GCM10011494_03920</name>
</gene>
<sequence length="203" mass="20393">MVLLAAGPALALPEPDLPPAADAMTSAVDAATQAPASLFAGAVEELGDDVLAEQRGGFSINGLDVSLGAQIETFIDGQLSLVTTVNWADSTATATRTVSGLLTPASAAELQEGLLNTGQISMNVGDASVFLAHGGRTAVLHNTDSGIQSVLINTANNTSIRTEVTATLDLAGYSGFRENLQIGTLAGSLGQAIGAAITTSVTN</sequence>
<dbReference type="EMBL" id="BMHK01000002">
    <property type="protein sequence ID" value="GGB88831.1"/>
    <property type="molecule type" value="Genomic_DNA"/>
</dbReference>
<dbReference type="Proteomes" id="UP000608154">
    <property type="component" value="Unassembled WGS sequence"/>
</dbReference>
<name>A0A916TPV7_9SPHN</name>
<accession>A0A916TPV7</accession>
<proteinExistence type="predicted"/>
<organism evidence="1 2">
    <name type="scientific">Novosphingobium endophyticum</name>
    <dbReference type="NCBI Taxonomy" id="1955250"/>
    <lineage>
        <taxon>Bacteria</taxon>
        <taxon>Pseudomonadati</taxon>
        <taxon>Pseudomonadota</taxon>
        <taxon>Alphaproteobacteria</taxon>
        <taxon>Sphingomonadales</taxon>
        <taxon>Sphingomonadaceae</taxon>
        <taxon>Novosphingobium</taxon>
    </lineage>
</organism>
<dbReference type="AlphaFoldDB" id="A0A916TPV7"/>